<dbReference type="PANTHER" id="PTHR10758">
    <property type="entry name" value="26S PROTEASOME NON-ATPASE REGULATORY SUBUNIT 3/COP9 SIGNALOSOME COMPLEX SUBUNIT 3"/>
    <property type="match status" value="1"/>
</dbReference>
<protein>
    <recommendedName>
        <fullName evidence="3">COP9 signalosome complex subunit 3 N-terminal helical repeats domain-containing protein</fullName>
    </recommendedName>
</protein>
<keyword evidence="2" id="KW-0175">Coiled coil</keyword>
<evidence type="ECO:0000313" key="4">
    <source>
        <dbReference type="EMBL" id="OQN99156.1"/>
    </source>
</evidence>
<dbReference type="GO" id="GO:0008180">
    <property type="term" value="C:COP9 signalosome"/>
    <property type="evidence" value="ECO:0007669"/>
    <property type="project" value="TreeGrafter"/>
</dbReference>
<dbReference type="STRING" id="1507870.A0A1V8SJ49"/>
<dbReference type="GO" id="GO:0006511">
    <property type="term" value="P:ubiquitin-dependent protein catabolic process"/>
    <property type="evidence" value="ECO:0007669"/>
    <property type="project" value="TreeGrafter"/>
</dbReference>
<gene>
    <name evidence="4" type="ORF">B0A48_15005</name>
</gene>
<sequence>MDILTSFPPMKALGPEAFDKQITAYLTKLDKLPTAAFSKAKDGKSPLDVLSPSSNSIPYIYCLLEATKSLGKDKAKWDELLSKVTLFYATFDSIQMRYVGQAWVDLWKWTAECLDHLGIIDLSVLSSAILRLDPSAATFTSLHLRFVRLCLGNNTPSQALPILDRDIYAFPHANAKNVLAELPSEELGLSNAYINEKSGLSEKLRPDLVMEYYLLGAQVYIGTRALSRGRLFLELVILHPAQNHATSALQVEAFQKWLLIGLLTDGKPFPYPRTMDQSTIKALRSMSKAYEALTESFERRDSAKYYAEMDAGQQIWAENGNYRLVAEAGQTLMQYRVSDLQKTYAALPVSRVAYHLGMASEDTLSTLDNMIRTSSLDATLTPRTTAAEAVLRFNMKASGRSQGSVDVEMQTKRIEELIAAVRDADKRLELTKEHIDITKRNKRTGTDAELADQMDLSWDTPSAPAGVMVISEDDAEEDIMA</sequence>
<dbReference type="Proteomes" id="UP000192596">
    <property type="component" value="Unassembled WGS sequence"/>
</dbReference>
<dbReference type="InterPro" id="IPR050756">
    <property type="entry name" value="CSN3"/>
</dbReference>
<evidence type="ECO:0000259" key="3">
    <source>
        <dbReference type="Pfam" id="PF22788"/>
    </source>
</evidence>
<accession>A0A1V8SJ49</accession>
<evidence type="ECO:0000313" key="5">
    <source>
        <dbReference type="Proteomes" id="UP000192596"/>
    </source>
</evidence>
<proteinExistence type="predicted"/>
<feature type="domain" description="COP9 signalosome complex subunit 3 N-terminal helical repeats" evidence="3">
    <location>
        <begin position="45"/>
        <end position="273"/>
    </location>
</feature>
<organism evidence="4 5">
    <name type="scientific">Cryoendolithus antarcticus</name>
    <dbReference type="NCBI Taxonomy" id="1507870"/>
    <lineage>
        <taxon>Eukaryota</taxon>
        <taxon>Fungi</taxon>
        <taxon>Dikarya</taxon>
        <taxon>Ascomycota</taxon>
        <taxon>Pezizomycotina</taxon>
        <taxon>Dothideomycetes</taxon>
        <taxon>Dothideomycetidae</taxon>
        <taxon>Cladosporiales</taxon>
        <taxon>Cladosporiaceae</taxon>
        <taxon>Cryoendolithus</taxon>
    </lineage>
</organism>
<dbReference type="EMBL" id="NAJO01000041">
    <property type="protein sequence ID" value="OQN99156.1"/>
    <property type="molecule type" value="Genomic_DNA"/>
</dbReference>
<dbReference type="AlphaFoldDB" id="A0A1V8SJ49"/>
<feature type="coiled-coil region" evidence="2">
    <location>
        <begin position="407"/>
        <end position="434"/>
    </location>
</feature>
<dbReference type="InParanoid" id="A0A1V8SJ49"/>
<reference evidence="5" key="1">
    <citation type="submission" date="2017-03" db="EMBL/GenBank/DDBJ databases">
        <title>Genomes of endolithic fungi from Antarctica.</title>
        <authorList>
            <person name="Coleine C."/>
            <person name="Masonjones S."/>
            <person name="Stajich J.E."/>
        </authorList>
    </citation>
    <scope>NUCLEOTIDE SEQUENCE [LARGE SCALE GENOMIC DNA]</scope>
    <source>
        <strain evidence="5">CCFEE 5527</strain>
    </source>
</reference>
<name>A0A1V8SJ49_9PEZI</name>
<evidence type="ECO:0000256" key="2">
    <source>
        <dbReference type="SAM" id="Coils"/>
    </source>
</evidence>
<dbReference type="OrthoDB" id="29061at2759"/>
<dbReference type="PANTHER" id="PTHR10758:SF1">
    <property type="entry name" value="COP9 SIGNALOSOME COMPLEX SUBUNIT 3"/>
    <property type="match status" value="1"/>
</dbReference>
<keyword evidence="5" id="KW-1185">Reference proteome</keyword>
<comment type="caution">
    <text evidence="4">The sequence shown here is derived from an EMBL/GenBank/DDBJ whole genome shotgun (WGS) entry which is preliminary data.</text>
</comment>
<evidence type="ECO:0000256" key="1">
    <source>
        <dbReference type="ARBA" id="ARBA00022490"/>
    </source>
</evidence>
<dbReference type="InterPro" id="IPR055089">
    <property type="entry name" value="COP9_N"/>
</dbReference>
<keyword evidence="1" id="KW-0963">Cytoplasm</keyword>
<dbReference type="Pfam" id="PF22788">
    <property type="entry name" value="COP9_hel_rpt"/>
    <property type="match status" value="1"/>
</dbReference>